<gene>
    <name evidence="2" type="ORF">V6255_15865</name>
</gene>
<organism evidence="2 3">
    <name type="scientific">Psychromonas arctica</name>
    <dbReference type="NCBI Taxonomy" id="168275"/>
    <lineage>
        <taxon>Bacteria</taxon>
        <taxon>Pseudomonadati</taxon>
        <taxon>Pseudomonadota</taxon>
        <taxon>Gammaproteobacteria</taxon>
        <taxon>Alteromonadales</taxon>
        <taxon>Psychromonadaceae</taxon>
        <taxon>Psychromonas</taxon>
    </lineage>
</organism>
<comment type="caution">
    <text evidence="2">The sequence shown here is derived from an EMBL/GenBank/DDBJ whole genome shotgun (WGS) entry which is preliminary data.</text>
</comment>
<keyword evidence="1" id="KW-0732">Signal</keyword>
<feature type="signal peptide" evidence="1">
    <location>
        <begin position="1"/>
        <end position="20"/>
    </location>
</feature>
<name>A0ABU9HFD9_9GAMM</name>
<evidence type="ECO:0008006" key="4">
    <source>
        <dbReference type="Google" id="ProtNLM"/>
    </source>
</evidence>
<proteinExistence type="predicted"/>
<evidence type="ECO:0000313" key="3">
    <source>
        <dbReference type="Proteomes" id="UP001366060"/>
    </source>
</evidence>
<reference evidence="2 3" key="1">
    <citation type="submission" date="2024-02" db="EMBL/GenBank/DDBJ databases">
        <title>Bacteria isolated from the canopy kelp, Nereocystis luetkeana.</title>
        <authorList>
            <person name="Pfister C.A."/>
            <person name="Younker I.T."/>
            <person name="Light S.H."/>
        </authorList>
    </citation>
    <scope>NUCLEOTIDE SEQUENCE [LARGE SCALE GENOMIC DNA]</scope>
    <source>
        <strain evidence="2 3">TI.2.07</strain>
    </source>
</reference>
<keyword evidence="3" id="KW-1185">Reference proteome</keyword>
<dbReference type="RefSeq" id="WP_341629029.1">
    <property type="nucleotide sequence ID" value="NZ_JBAKBA010000049.1"/>
</dbReference>
<feature type="chain" id="PRO_5046473986" description="Lipocalin-like domain-containing protein" evidence="1">
    <location>
        <begin position="21"/>
        <end position="171"/>
    </location>
</feature>
<protein>
    <recommendedName>
        <fullName evidence="4">Lipocalin-like domain-containing protein</fullName>
    </recommendedName>
</protein>
<accession>A0ABU9HFD9</accession>
<evidence type="ECO:0000256" key="1">
    <source>
        <dbReference type="SAM" id="SignalP"/>
    </source>
</evidence>
<dbReference type="Proteomes" id="UP001366060">
    <property type="component" value="Unassembled WGS sequence"/>
</dbReference>
<sequence>MNLVKVLPALMFIYAIPSVAAEVTTAPSNPTTSSITEKNLYGTWLCQHEVEEPNTKMSIKVNYKINYLANGQSNGSGYLFFKINGMPELKYSVTDNSTWVLKGNELNIKSKDVNFKNVSHPELEALLNLKKILPATVNESGTIMALTQTTLKVKSTSYGEMYTCGKVVTRS</sequence>
<dbReference type="EMBL" id="JBAKBA010000049">
    <property type="protein sequence ID" value="MEL0660618.1"/>
    <property type="molecule type" value="Genomic_DNA"/>
</dbReference>
<evidence type="ECO:0000313" key="2">
    <source>
        <dbReference type="EMBL" id="MEL0660618.1"/>
    </source>
</evidence>